<dbReference type="Proteomes" id="UP000050164">
    <property type="component" value="Unassembled WGS sequence"/>
</dbReference>
<evidence type="ECO:0000313" key="3">
    <source>
        <dbReference type="EMBL" id="CKS40118.1"/>
    </source>
</evidence>
<dbReference type="Proteomes" id="UP000046680">
    <property type="component" value="Unassembled WGS sequence"/>
</dbReference>
<evidence type="ECO:0000313" key="8">
    <source>
        <dbReference type="Proteomes" id="UP000046680"/>
    </source>
</evidence>
<evidence type="ECO:0000313" key="6">
    <source>
        <dbReference type="Proteomes" id="UP000038802"/>
    </source>
</evidence>
<dbReference type="EMBL" id="CNGE01000286">
    <property type="protein sequence ID" value="CKS40118.1"/>
    <property type="molecule type" value="Genomic_DNA"/>
</dbReference>
<organism evidence="5 6">
    <name type="scientific">Mycobacterium tuberculosis</name>
    <dbReference type="NCBI Taxonomy" id="1773"/>
    <lineage>
        <taxon>Bacteria</taxon>
        <taxon>Bacillati</taxon>
        <taxon>Actinomycetota</taxon>
        <taxon>Actinomycetes</taxon>
        <taxon>Mycobacteriales</taxon>
        <taxon>Mycobacteriaceae</taxon>
        <taxon>Mycobacterium</taxon>
        <taxon>Mycobacterium tuberculosis complex</taxon>
    </lineage>
</organism>
<name>A0A0E9A7L7_MYCTX</name>
<accession>A0A0E9A7L7</accession>
<dbReference type="EMBL" id="CSAE01001335">
    <property type="protein sequence ID" value="COX52241.1"/>
    <property type="molecule type" value="Genomic_DNA"/>
</dbReference>
<dbReference type="RefSeq" id="WP_234717878.1">
    <property type="nucleotide sequence ID" value="NZ_CFUT01000008.1"/>
</dbReference>
<evidence type="ECO:0000313" key="1">
    <source>
        <dbReference type="EMBL" id="CFS10564.1"/>
    </source>
</evidence>
<evidence type="ECO:0000313" key="9">
    <source>
        <dbReference type="Proteomes" id="UP000048948"/>
    </source>
</evidence>
<evidence type="ECO:0000313" key="5">
    <source>
        <dbReference type="EMBL" id="COX52241.1"/>
    </source>
</evidence>
<dbReference type="EMBL" id="CNFT01000032">
    <property type="protein sequence ID" value="CKQ85759.1"/>
    <property type="molecule type" value="Genomic_DNA"/>
</dbReference>
<gene>
    <name evidence="1" type="ORF">ERS007657_04040</name>
    <name evidence="4" type="ORF">ERS007679_01484</name>
    <name evidence="5" type="ORF">ERS007703_05312</name>
    <name evidence="3" type="ORF">ERS027646_01791</name>
    <name evidence="2" type="ORF">ERS027659_00269</name>
</gene>
<evidence type="ECO:0000313" key="2">
    <source>
        <dbReference type="EMBL" id="CKQ85759.1"/>
    </source>
</evidence>
<protein>
    <submittedName>
        <fullName evidence="5">Uncharacterized protein</fullName>
    </submittedName>
</protein>
<dbReference type="Proteomes" id="UP000038802">
    <property type="component" value="Unassembled WGS sequence"/>
</dbReference>
<evidence type="ECO:0000313" key="7">
    <source>
        <dbReference type="Proteomes" id="UP000045842"/>
    </source>
</evidence>
<evidence type="ECO:0000313" key="4">
    <source>
        <dbReference type="EMBL" id="COV27507.1"/>
    </source>
</evidence>
<proteinExistence type="predicted"/>
<reference evidence="6 7" key="1">
    <citation type="submission" date="2015-03" db="EMBL/GenBank/DDBJ databases">
        <authorList>
            <consortium name="Pathogen Informatics"/>
        </authorList>
    </citation>
    <scope>NUCLEOTIDE SEQUENCE [LARGE SCALE GENOMIC DNA]</scope>
    <source>
        <strain evidence="3 9">Bir 172</strain>
        <strain evidence="2 10">Bir 185</strain>
        <strain evidence="1 8">C09601061</strain>
        <strain evidence="4 7">G09801536</strain>
        <strain evidence="6">K00500041</strain>
    </source>
</reference>
<sequence length="79" mass="8471">MYRTGDPAVTVGDLLQLGGRPTEQGHRMTSFGVAEHDVEQAADQHADGPGLPGRCKHSGSVAHVVYAQLFMTSYGSYPR</sequence>
<dbReference type="EMBL" id="CSAD01000159">
    <property type="protein sequence ID" value="COV27507.1"/>
    <property type="molecule type" value="Genomic_DNA"/>
</dbReference>
<reference evidence="5" key="2">
    <citation type="submission" date="2015-03" db="EMBL/GenBank/DDBJ databases">
        <authorList>
            <person name="Murphy D."/>
        </authorList>
    </citation>
    <scope>NUCLEOTIDE SEQUENCE [LARGE SCALE GENOMIC DNA]</scope>
    <source>
        <strain evidence="5">K00500041</strain>
    </source>
</reference>
<dbReference type="Proteomes" id="UP000048948">
    <property type="component" value="Unassembled WGS sequence"/>
</dbReference>
<dbReference type="EMBL" id="CGCX01002338">
    <property type="protein sequence ID" value="CFS10564.1"/>
    <property type="molecule type" value="Genomic_DNA"/>
</dbReference>
<dbReference type="Proteomes" id="UP000045842">
    <property type="component" value="Unassembled WGS sequence"/>
</dbReference>
<evidence type="ECO:0000313" key="10">
    <source>
        <dbReference type="Proteomes" id="UP000050164"/>
    </source>
</evidence>
<dbReference type="AlphaFoldDB" id="A0A0E9A7L7"/>